<dbReference type="PIRSF" id="PIRSF001365">
    <property type="entry name" value="DHDPS"/>
    <property type="match status" value="1"/>
</dbReference>
<feature type="binding site" evidence="4">
    <location>
        <position position="208"/>
    </location>
    <ligand>
        <name>pyruvate</name>
        <dbReference type="ChEBI" id="CHEBI:15361"/>
    </ligand>
</feature>
<comment type="caution">
    <text evidence="5">The sequence shown here is derived from an EMBL/GenBank/DDBJ whole genome shotgun (WGS) entry which is preliminary data.</text>
</comment>
<evidence type="ECO:0000313" key="5">
    <source>
        <dbReference type="EMBL" id="MCG2460421.1"/>
    </source>
</evidence>
<evidence type="ECO:0000256" key="4">
    <source>
        <dbReference type="PIRSR" id="PIRSR001365-2"/>
    </source>
</evidence>
<keyword evidence="6" id="KW-1185">Reference proteome</keyword>
<name>A0AAE3EVF9_9FLAO</name>
<dbReference type="PANTHER" id="PTHR12128">
    <property type="entry name" value="DIHYDRODIPICOLINATE SYNTHASE"/>
    <property type="match status" value="1"/>
</dbReference>
<organism evidence="5 6">
    <name type="scientific">Cerina litoralis</name>
    <dbReference type="NCBI Taxonomy" id="2874477"/>
    <lineage>
        <taxon>Bacteria</taxon>
        <taxon>Pseudomonadati</taxon>
        <taxon>Bacteroidota</taxon>
        <taxon>Flavobacteriia</taxon>
        <taxon>Flavobacteriales</taxon>
        <taxon>Flavobacteriaceae</taxon>
        <taxon>Cerina</taxon>
    </lineage>
</organism>
<evidence type="ECO:0000313" key="6">
    <source>
        <dbReference type="Proteomes" id="UP001200642"/>
    </source>
</evidence>
<dbReference type="AlphaFoldDB" id="A0AAE3EVF9"/>
<sequence>MKKKLFPLNGIVTVLNTPFDIDGKIDLFALKNNVKEALKAGVAGFLVPAMAAEVYKLSELERIRMVAKVLETVSGRVPVIAGAGESDFLKSKKLLKAYQDVGCRNVLFQIPFTNEDQFKEQFMKLADLGPDMIMLQDWDATGYGLSDELILNLFENVGAFRCLKIETVPAGIKYSRILKLTNGCLNVSGGWAVSQMIEGLQRGVHAFMPTGMHYIYTEIYRRFEAGNMLGAQSLFGQILPVLAFSNQHLDISIHFFKRLLYRQGIYPTPNVRLPILPFDSLHKKISDGHIDRILEIEANLKNKI</sequence>
<dbReference type="Proteomes" id="UP001200642">
    <property type="component" value="Unassembled WGS sequence"/>
</dbReference>
<comment type="similarity">
    <text evidence="1 3">Belongs to the DapA family.</text>
</comment>
<gene>
    <name evidence="5" type="ORF">K8352_06655</name>
</gene>
<protein>
    <submittedName>
        <fullName evidence="5">Dihydrodipicolinate synthase family protein</fullName>
    </submittedName>
</protein>
<reference evidence="5" key="1">
    <citation type="submission" date="2023-02" db="EMBL/GenBank/DDBJ databases">
        <title>Genome of Flavobacteriaceae gen. nov. sp. strain F89.</title>
        <authorList>
            <person name="Wang Y."/>
        </authorList>
    </citation>
    <scope>NUCLEOTIDE SEQUENCE</scope>
    <source>
        <strain evidence="5">F89</strain>
    </source>
</reference>
<dbReference type="PANTHER" id="PTHR12128:SF66">
    <property type="entry name" value="4-HYDROXY-2-OXOGLUTARATE ALDOLASE, MITOCHONDRIAL"/>
    <property type="match status" value="1"/>
</dbReference>
<accession>A0AAE3EVF9</accession>
<dbReference type="RefSeq" id="WP_317901566.1">
    <property type="nucleotide sequence ID" value="NZ_JAIRBC010000008.1"/>
</dbReference>
<dbReference type="SMART" id="SM01130">
    <property type="entry name" value="DHDPS"/>
    <property type="match status" value="1"/>
</dbReference>
<evidence type="ECO:0000256" key="1">
    <source>
        <dbReference type="ARBA" id="ARBA00007592"/>
    </source>
</evidence>
<dbReference type="Gene3D" id="3.20.20.70">
    <property type="entry name" value="Aldolase class I"/>
    <property type="match status" value="1"/>
</dbReference>
<dbReference type="CDD" id="cd00408">
    <property type="entry name" value="DHDPS-like"/>
    <property type="match status" value="1"/>
</dbReference>
<evidence type="ECO:0000256" key="2">
    <source>
        <dbReference type="ARBA" id="ARBA00023239"/>
    </source>
</evidence>
<dbReference type="SUPFAM" id="SSF51569">
    <property type="entry name" value="Aldolase"/>
    <property type="match status" value="1"/>
</dbReference>
<dbReference type="InterPro" id="IPR002220">
    <property type="entry name" value="DapA-like"/>
</dbReference>
<dbReference type="Pfam" id="PF00701">
    <property type="entry name" value="DHDPS"/>
    <property type="match status" value="1"/>
</dbReference>
<proteinExistence type="inferred from homology"/>
<dbReference type="EMBL" id="JAIRBC010000008">
    <property type="protein sequence ID" value="MCG2460421.1"/>
    <property type="molecule type" value="Genomic_DNA"/>
</dbReference>
<keyword evidence="2 3" id="KW-0456">Lyase</keyword>
<dbReference type="GO" id="GO:0008840">
    <property type="term" value="F:4-hydroxy-tetrahydrodipicolinate synthase activity"/>
    <property type="evidence" value="ECO:0007669"/>
    <property type="project" value="TreeGrafter"/>
</dbReference>
<evidence type="ECO:0000256" key="3">
    <source>
        <dbReference type="PIRNR" id="PIRNR001365"/>
    </source>
</evidence>
<dbReference type="InterPro" id="IPR013785">
    <property type="entry name" value="Aldolase_TIM"/>
</dbReference>